<dbReference type="GO" id="GO:0016702">
    <property type="term" value="F:oxidoreductase activity, acting on single donors with incorporation of molecular oxygen, incorporation of two atoms of oxygen"/>
    <property type="evidence" value="ECO:0007669"/>
    <property type="project" value="InterPro"/>
</dbReference>
<evidence type="ECO:0000313" key="4">
    <source>
        <dbReference type="EMBL" id="RAI55980.1"/>
    </source>
</evidence>
<evidence type="ECO:0000256" key="1">
    <source>
        <dbReference type="SAM" id="MobiDB-lite"/>
    </source>
</evidence>
<keyword evidence="5" id="KW-1185">Reference proteome</keyword>
<gene>
    <name evidence="4" type="ORF">DOO78_23305</name>
</gene>
<name>A0A327LZC1_9PROT</name>
<dbReference type="AlphaFoldDB" id="A0A327LZC1"/>
<dbReference type="InterPro" id="IPR000627">
    <property type="entry name" value="Intradiol_dOase_C"/>
</dbReference>
<dbReference type="GO" id="GO:0008199">
    <property type="term" value="F:ferric iron binding"/>
    <property type="evidence" value="ECO:0007669"/>
    <property type="project" value="InterPro"/>
</dbReference>
<reference evidence="5" key="1">
    <citation type="submission" date="2018-06" db="EMBL/GenBank/DDBJ databases">
        <authorList>
            <person name="Khan S.A."/>
        </authorList>
    </citation>
    <scope>NUCLEOTIDE SEQUENCE [LARGE SCALE GENOMIC DNA]</scope>
    <source>
        <strain evidence="5">DB-1506</strain>
    </source>
</reference>
<dbReference type="Gene3D" id="2.60.130.10">
    <property type="entry name" value="Aromatic compound dioxygenase"/>
    <property type="match status" value="1"/>
</dbReference>
<evidence type="ECO:0000259" key="3">
    <source>
        <dbReference type="Pfam" id="PF00775"/>
    </source>
</evidence>
<dbReference type="InterPro" id="IPR006311">
    <property type="entry name" value="TAT_signal"/>
</dbReference>
<feature type="chain" id="PRO_5016289332" evidence="2">
    <location>
        <begin position="23"/>
        <end position="297"/>
    </location>
</feature>
<evidence type="ECO:0000256" key="2">
    <source>
        <dbReference type="SAM" id="SignalP"/>
    </source>
</evidence>
<sequence>MTQQDPDRRHLLRSLAAAPALAAPGLAAPLIARAEAAPEAGLAAATMGLLSDRVCAVMPAVTQGPFYLDPKLVRRDITEGLPGVPLRLGMQVVTADCRPVAGARVDLWHCDAQGNYSGFARQGSDAARSTEGQHFLRGTQPTDAQGVASFDTLYPGWYRGRTTHLHYKIFLDERTVLTGQVFFPDALNQYLYEHAPAYRRAEARDTANAADGIAAEAGEGAHCAIREQKDRYVAALVVGIDPRAEWRERGPFGGGPGMGGRPPGPPPGFRPGGPPPFPPPGGRGVDPAKIRMFPGGG</sequence>
<dbReference type="CDD" id="cd03457">
    <property type="entry name" value="intradiol_dioxygenase_like"/>
    <property type="match status" value="1"/>
</dbReference>
<dbReference type="OrthoDB" id="9805815at2"/>
<protein>
    <submittedName>
        <fullName evidence="4">Intradiol ring-cleavage dioxygenase</fullName>
    </submittedName>
</protein>
<keyword evidence="4" id="KW-0560">Oxidoreductase</keyword>
<dbReference type="PROSITE" id="PS51318">
    <property type="entry name" value="TAT"/>
    <property type="match status" value="1"/>
</dbReference>
<dbReference type="Pfam" id="PF00775">
    <property type="entry name" value="Dioxygenase_C"/>
    <property type="match status" value="1"/>
</dbReference>
<dbReference type="PANTHER" id="PTHR34315:SF1">
    <property type="entry name" value="INTRADIOL RING-CLEAVAGE DIOXYGENASES DOMAIN-CONTAINING PROTEIN-RELATED"/>
    <property type="match status" value="1"/>
</dbReference>
<dbReference type="EMBL" id="QLIX01000029">
    <property type="protein sequence ID" value="RAI55980.1"/>
    <property type="molecule type" value="Genomic_DNA"/>
</dbReference>
<accession>A0A327LZC1</accession>
<comment type="caution">
    <text evidence="4">The sequence shown here is derived from an EMBL/GenBank/DDBJ whole genome shotgun (WGS) entry which is preliminary data.</text>
</comment>
<keyword evidence="2" id="KW-0732">Signal</keyword>
<proteinExistence type="predicted"/>
<dbReference type="PANTHER" id="PTHR34315">
    <property type="match status" value="1"/>
</dbReference>
<dbReference type="RefSeq" id="WP_111472292.1">
    <property type="nucleotide sequence ID" value="NZ_QLIX01000029.1"/>
</dbReference>
<feature type="compositionally biased region" description="Pro residues" evidence="1">
    <location>
        <begin position="262"/>
        <end position="281"/>
    </location>
</feature>
<dbReference type="SUPFAM" id="SSF49482">
    <property type="entry name" value="Aromatic compound dioxygenase"/>
    <property type="match status" value="1"/>
</dbReference>
<feature type="compositionally biased region" description="Gly residues" evidence="1">
    <location>
        <begin position="251"/>
        <end position="261"/>
    </location>
</feature>
<evidence type="ECO:0000313" key="5">
    <source>
        <dbReference type="Proteomes" id="UP000249065"/>
    </source>
</evidence>
<feature type="domain" description="Intradiol ring-cleavage dioxygenases" evidence="3">
    <location>
        <begin position="73"/>
        <end position="184"/>
    </location>
</feature>
<dbReference type="InterPro" id="IPR015889">
    <property type="entry name" value="Intradiol_dOase_core"/>
</dbReference>
<keyword evidence="4" id="KW-0223">Dioxygenase</keyword>
<feature type="signal peptide" evidence="2">
    <location>
        <begin position="1"/>
        <end position="22"/>
    </location>
</feature>
<dbReference type="Proteomes" id="UP000249065">
    <property type="component" value="Unassembled WGS sequence"/>
</dbReference>
<feature type="region of interest" description="Disordered" evidence="1">
    <location>
        <begin position="247"/>
        <end position="287"/>
    </location>
</feature>
<organism evidence="4 5">
    <name type="scientific">Roseicella frigidaeris</name>
    <dbReference type="NCBI Taxonomy" id="2230885"/>
    <lineage>
        <taxon>Bacteria</taxon>
        <taxon>Pseudomonadati</taxon>
        <taxon>Pseudomonadota</taxon>
        <taxon>Alphaproteobacteria</taxon>
        <taxon>Acetobacterales</taxon>
        <taxon>Roseomonadaceae</taxon>
        <taxon>Roseicella</taxon>
    </lineage>
</organism>